<dbReference type="Proteomes" id="UP001186974">
    <property type="component" value="Unassembled WGS sequence"/>
</dbReference>
<proteinExistence type="predicted"/>
<sequence length="254" mass="28706">MAEVKRQKTVVVGAGPVGALAALYAARRGDEVEIYELRGDLRDESTTPLNFTKSINLALSERGINSMKHADCPGLLESVLAETIPMHGRMIHGQTNGQIWEESQTYDVHGRFIRAVDRSALNKLLLDALSNMPLVKFFFNHKLTGADFKKNKAWFEVRQSERTDHAQNPTQQEPTDSRATETEVSFDFMVGADGAHSAVRFHLMKFARMSYQQEYISTLWCEFRISPKKTPNGDDFAISKNHLHIWPAGSFMFI</sequence>
<evidence type="ECO:0000313" key="1">
    <source>
        <dbReference type="EMBL" id="KAK3066857.1"/>
    </source>
</evidence>
<comment type="caution">
    <text evidence="1">The sequence shown here is derived from an EMBL/GenBank/DDBJ whole genome shotgun (WGS) entry which is preliminary data.</text>
</comment>
<keyword evidence="2" id="KW-1185">Reference proteome</keyword>
<name>A0ACC3DEN9_9PEZI</name>
<protein>
    <submittedName>
        <fullName evidence="1">Kynurenine 3-monooxygenase, mitochondrial</fullName>
    </submittedName>
</protein>
<dbReference type="EMBL" id="JAWDJW010005697">
    <property type="protein sequence ID" value="KAK3066857.1"/>
    <property type="molecule type" value="Genomic_DNA"/>
</dbReference>
<reference evidence="1" key="1">
    <citation type="submission" date="2024-09" db="EMBL/GenBank/DDBJ databases">
        <title>Black Yeasts Isolated from many extreme environments.</title>
        <authorList>
            <person name="Coleine C."/>
            <person name="Stajich J.E."/>
            <person name="Selbmann L."/>
        </authorList>
    </citation>
    <scope>NUCLEOTIDE SEQUENCE</scope>
    <source>
        <strain evidence="1">CCFEE 5737</strain>
    </source>
</reference>
<organism evidence="1 2">
    <name type="scientific">Coniosporium uncinatum</name>
    <dbReference type="NCBI Taxonomy" id="93489"/>
    <lineage>
        <taxon>Eukaryota</taxon>
        <taxon>Fungi</taxon>
        <taxon>Dikarya</taxon>
        <taxon>Ascomycota</taxon>
        <taxon>Pezizomycotina</taxon>
        <taxon>Dothideomycetes</taxon>
        <taxon>Dothideomycetes incertae sedis</taxon>
        <taxon>Coniosporium</taxon>
    </lineage>
</organism>
<accession>A0ACC3DEN9</accession>
<gene>
    <name evidence="1" type="primary">BNA4</name>
    <name evidence="1" type="ORF">LTS18_001449</name>
</gene>
<feature type="non-terminal residue" evidence="1">
    <location>
        <position position="254"/>
    </location>
</feature>
<evidence type="ECO:0000313" key="2">
    <source>
        <dbReference type="Proteomes" id="UP001186974"/>
    </source>
</evidence>